<evidence type="ECO:0000313" key="1">
    <source>
        <dbReference type="EMBL" id="KAI8553719.1"/>
    </source>
</evidence>
<name>A0ACC0NLN6_RHOML</name>
<sequence>MCAADGSDLVSAMNNSRLLIVEMRSKPSNAQCDGSEVRTNSKSKSHRVSKGNHILAHSFPPCKRVNIVSMLGGG</sequence>
<proteinExistence type="predicted"/>
<evidence type="ECO:0000313" key="2">
    <source>
        <dbReference type="Proteomes" id="UP001062846"/>
    </source>
</evidence>
<accession>A0ACC0NLN6</accession>
<dbReference type="EMBL" id="CM046392">
    <property type="protein sequence ID" value="KAI8553719.1"/>
    <property type="molecule type" value="Genomic_DNA"/>
</dbReference>
<reference evidence="1" key="1">
    <citation type="submission" date="2022-02" db="EMBL/GenBank/DDBJ databases">
        <title>Plant Genome Project.</title>
        <authorList>
            <person name="Zhang R.-G."/>
        </authorList>
    </citation>
    <scope>NUCLEOTIDE SEQUENCE</scope>
    <source>
        <strain evidence="1">AT1</strain>
    </source>
</reference>
<organism evidence="1 2">
    <name type="scientific">Rhododendron molle</name>
    <name type="common">Chinese azalea</name>
    <name type="synonym">Azalea mollis</name>
    <dbReference type="NCBI Taxonomy" id="49168"/>
    <lineage>
        <taxon>Eukaryota</taxon>
        <taxon>Viridiplantae</taxon>
        <taxon>Streptophyta</taxon>
        <taxon>Embryophyta</taxon>
        <taxon>Tracheophyta</taxon>
        <taxon>Spermatophyta</taxon>
        <taxon>Magnoliopsida</taxon>
        <taxon>eudicotyledons</taxon>
        <taxon>Gunneridae</taxon>
        <taxon>Pentapetalae</taxon>
        <taxon>asterids</taxon>
        <taxon>Ericales</taxon>
        <taxon>Ericaceae</taxon>
        <taxon>Ericoideae</taxon>
        <taxon>Rhodoreae</taxon>
        <taxon>Rhododendron</taxon>
    </lineage>
</organism>
<dbReference type="Proteomes" id="UP001062846">
    <property type="component" value="Chromosome 5"/>
</dbReference>
<keyword evidence="2" id="KW-1185">Reference proteome</keyword>
<comment type="caution">
    <text evidence="1">The sequence shown here is derived from an EMBL/GenBank/DDBJ whole genome shotgun (WGS) entry which is preliminary data.</text>
</comment>
<protein>
    <submittedName>
        <fullName evidence="1">Uncharacterized protein</fullName>
    </submittedName>
</protein>
<gene>
    <name evidence="1" type="ORF">RHMOL_Rhmol05G0038300</name>
</gene>